<dbReference type="Gene3D" id="2.40.50.180">
    <property type="entry name" value="CheA-289, Domain 4"/>
    <property type="match status" value="1"/>
</dbReference>
<evidence type="ECO:0000256" key="3">
    <source>
        <dbReference type="ARBA" id="ARBA00022490"/>
    </source>
</evidence>
<dbReference type="GO" id="GO:0005829">
    <property type="term" value="C:cytosol"/>
    <property type="evidence" value="ECO:0007669"/>
    <property type="project" value="TreeGrafter"/>
</dbReference>
<dbReference type="PANTHER" id="PTHR22617:SF45">
    <property type="entry name" value="CHEMOTAXIS PROTEIN CHEW"/>
    <property type="match status" value="1"/>
</dbReference>
<dbReference type="InterPro" id="IPR039315">
    <property type="entry name" value="CheW"/>
</dbReference>
<dbReference type="Proteomes" id="UP000641646">
    <property type="component" value="Unassembled WGS sequence"/>
</dbReference>
<dbReference type="GO" id="GO:0007165">
    <property type="term" value="P:signal transduction"/>
    <property type="evidence" value="ECO:0007669"/>
    <property type="project" value="InterPro"/>
</dbReference>
<dbReference type="Pfam" id="PF01584">
    <property type="entry name" value="CheW"/>
    <property type="match status" value="1"/>
</dbReference>
<dbReference type="Gene3D" id="2.30.30.40">
    <property type="entry name" value="SH3 Domains"/>
    <property type="match status" value="1"/>
</dbReference>
<keyword evidence="6" id="KW-1185">Reference proteome</keyword>
<dbReference type="GO" id="GO:0006935">
    <property type="term" value="P:chemotaxis"/>
    <property type="evidence" value="ECO:0007669"/>
    <property type="project" value="InterPro"/>
</dbReference>
<dbReference type="AlphaFoldDB" id="A0A926VEH6"/>
<dbReference type="InterPro" id="IPR002545">
    <property type="entry name" value="CheW-lke_dom"/>
</dbReference>
<comment type="caution">
    <text evidence="5">The sequence shown here is derived from an EMBL/GenBank/DDBJ whole genome shotgun (WGS) entry which is preliminary data.</text>
</comment>
<dbReference type="EMBL" id="JACJPW010000036">
    <property type="protein sequence ID" value="MBD2182410.1"/>
    <property type="molecule type" value="Genomic_DNA"/>
</dbReference>
<feature type="domain" description="CheW-like" evidence="4">
    <location>
        <begin position="73"/>
        <end position="222"/>
    </location>
</feature>
<dbReference type="PROSITE" id="PS50851">
    <property type="entry name" value="CHEW"/>
    <property type="match status" value="1"/>
</dbReference>
<evidence type="ECO:0000313" key="5">
    <source>
        <dbReference type="EMBL" id="MBD2182410.1"/>
    </source>
</evidence>
<gene>
    <name evidence="5" type="ORF">H6G03_15120</name>
</gene>
<reference evidence="5" key="2">
    <citation type="submission" date="2020-08" db="EMBL/GenBank/DDBJ databases">
        <authorList>
            <person name="Chen M."/>
            <person name="Teng W."/>
            <person name="Zhao L."/>
            <person name="Hu C."/>
            <person name="Zhou Y."/>
            <person name="Han B."/>
            <person name="Song L."/>
            <person name="Shu W."/>
        </authorList>
    </citation>
    <scope>NUCLEOTIDE SEQUENCE</scope>
    <source>
        <strain evidence="5">FACHB-1375</strain>
    </source>
</reference>
<protein>
    <recommendedName>
        <fullName evidence="2">Chemotaxis protein CheW</fullName>
    </recommendedName>
</protein>
<keyword evidence="3" id="KW-0963">Cytoplasm</keyword>
<evidence type="ECO:0000313" key="6">
    <source>
        <dbReference type="Proteomes" id="UP000641646"/>
    </source>
</evidence>
<comment type="subcellular location">
    <subcellularLocation>
        <location evidence="1">Cytoplasm</location>
    </subcellularLocation>
</comment>
<name>A0A926VEH6_9CYAN</name>
<reference evidence="5" key="1">
    <citation type="journal article" date="2015" name="ISME J.">
        <title>Draft Genome Sequence of Streptomyces incarnatus NRRL8089, which Produces the Nucleoside Antibiotic Sinefungin.</title>
        <authorList>
            <person name="Oshima K."/>
            <person name="Hattori M."/>
            <person name="Shimizu H."/>
            <person name="Fukuda K."/>
            <person name="Nemoto M."/>
            <person name="Inagaki K."/>
            <person name="Tamura T."/>
        </authorList>
    </citation>
    <scope>NUCLEOTIDE SEQUENCE</scope>
    <source>
        <strain evidence="5">FACHB-1375</strain>
    </source>
</reference>
<organism evidence="5 6">
    <name type="scientific">Aerosakkonema funiforme FACHB-1375</name>
    <dbReference type="NCBI Taxonomy" id="2949571"/>
    <lineage>
        <taxon>Bacteria</taxon>
        <taxon>Bacillati</taxon>
        <taxon>Cyanobacteriota</taxon>
        <taxon>Cyanophyceae</taxon>
        <taxon>Oscillatoriophycideae</taxon>
        <taxon>Aerosakkonematales</taxon>
        <taxon>Aerosakkonemataceae</taxon>
        <taxon>Aerosakkonema</taxon>
    </lineage>
</organism>
<dbReference type="PANTHER" id="PTHR22617">
    <property type="entry name" value="CHEMOTAXIS SENSOR HISTIDINE KINASE-RELATED"/>
    <property type="match status" value="1"/>
</dbReference>
<evidence type="ECO:0000259" key="4">
    <source>
        <dbReference type="PROSITE" id="PS50851"/>
    </source>
</evidence>
<evidence type="ECO:0000256" key="1">
    <source>
        <dbReference type="ARBA" id="ARBA00004496"/>
    </source>
</evidence>
<sequence length="225" mass="25653">MLNDCWNKIGVGGDRSCKELKTYIHCRNCPVYSAAGRGLLERDAPEGYIDEWTNLFAQTQLPEGSSQSENTKTQAVIIFRLGVEWLALPANLFKEVTPPSVIHTIPHRTNKILLGIVNIRGEILMCISLSNLLGLEIPEKSKNSKSNPVVQERMVVVEKNEERWVFSVDEVSSIQRFHPHQFRPAPAVITQSNESYTKAVINWQNKKVSYLDDELLFYNINRRIT</sequence>
<dbReference type="SMART" id="SM00260">
    <property type="entry name" value="CheW"/>
    <property type="match status" value="1"/>
</dbReference>
<accession>A0A926VEH6</accession>
<proteinExistence type="predicted"/>
<dbReference type="InterPro" id="IPR036061">
    <property type="entry name" value="CheW-like_dom_sf"/>
</dbReference>
<evidence type="ECO:0000256" key="2">
    <source>
        <dbReference type="ARBA" id="ARBA00021483"/>
    </source>
</evidence>
<dbReference type="SUPFAM" id="SSF50341">
    <property type="entry name" value="CheW-like"/>
    <property type="match status" value="1"/>
</dbReference>